<evidence type="ECO:0000313" key="3">
    <source>
        <dbReference type="Proteomes" id="UP000507470"/>
    </source>
</evidence>
<keyword evidence="3" id="KW-1185">Reference proteome</keyword>
<dbReference type="Proteomes" id="UP000507470">
    <property type="component" value="Unassembled WGS sequence"/>
</dbReference>
<proteinExistence type="predicted"/>
<organism evidence="2 3">
    <name type="scientific">Mytilus coruscus</name>
    <name type="common">Sea mussel</name>
    <dbReference type="NCBI Taxonomy" id="42192"/>
    <lineage>
        <taxon>Eukaryota</taxon>
        <taxon>Metazoa</taxon>
        <taxon>Spiralia</taxon>
        <taxon>Lophotrochozoa</taxon>
        <taxon>Mollusca</taxon>
        <taxon>Bivalvia</taxon>
        <taxon>Autobranchia</taxon>
        <taxon>Pteriomorphia</taxon>
        <taxon>Mytilida</taxon>
        <taxon>Mytiloidea</taxon>
        <taxon>Mytilidae</taxon>
        <taxon>Mytilinae</taxon>
        <taxon>Mytilus</taxon>
    </lineage>
</organism>
<accession>A0A6J8BLX4</accession>
<sequence length="314" mass="36524">MKSTSLEKENDELTDDKNQNNTTIKIKLPKCSFDEEACNFDKTSFAQEIKLPPLDHVSKNKDIPYEEIKTNQYRNAAKKYSLKTDGNRLLIWIKALMLQYWKQLGSDPNYLINWTDKRPSDTRDEIQIDVDGLIKGSEEIDHRINTTIYLDTGTITVQGTHYKYFGTNEFPVLKQCVNKCSKLSSENKNDTSNNMTHTNTEKNKDEKALDNSQTTLKELKQTDYINFQEQTISDITIMNLVSQTDSLSDIFHTPAIFQENILDLDNAELHRCLAERTPKIKTKKNSDKEIKNLWKKYDNFEQSFYDRPNAKCFS</sequence>
<gene>
    <name evidence="2" type="ORF">MCOR_19525</name>
</gene>
<reference evidence="2 3" key="1">
    <citation type="submission" date="2020-06" db="EMBL/GenBank/DDBJ databases">
        <authorList>
            <person name="Li R."/>
            <person name="Bekaert M."/>
        </authorList>
    </citation>
    <scope>NUCLEOTIDE SEQUENCE [LARGE SCALE GENOMIC DNA]</scope>
    <source>
        <strain evidence="3">wild</strain>
    </source>
</reference>
<evidence type="ECO:0000256" key="1">
    <source>
        <dbReference type="SAM" id="MobiDB-lite"/>
    </source>
</evidence>
<evidence type="ECO:0000313" key="2">
    <source>
        <dbReference type="EMBL" id="CAC5383824.1"/>
    </source>
</evidence>
<dbReference type="OrthoDB" id="10246306at2759"/>
<protein>
    <submittedName>
        <fullName evidence="2">Uncharacterized protein</fullName>
    </submittedName>
</protein>
<feature type="region of interest" description="Disordered" evidence="1">
    <location>
        <begin position="1"/>
        <end position="21"/>
    </location>
</feature>
<feature type="compositionally biased region" description="Polar residues" evidence="1">
    <location>
        <begin position="184"/>
        <end position="198"/>
    </location>
</feature>
<dbReference type="AlphaFoldDB" id="A0A6J8BLX4"/>
<feature type="compositionally biased region" description="Basic and acidic residues" evidence="1">
    <location>
        <begin position="199"/>
        <end position="208"/>
    </location>
</feature>
<dbReference type="EMBL" id="CACVKT020003448">
    <property type="protein sequence ID" value="CAC5383824.1"/>
    <property type="molecule type" value="Genomic_DNA"/>
</dbReference>
<feature type="region of interest" description="Disordered" evidence="1">
    <location>
        <begin position="184"/>
        <end position="208"/>
    </location>
</feature>
<name>A0A6J8BLX4_MYTCO</name>